<dbReference type="OrthoDB" id="5598852at2759"/>
<keyword evidence="3" id="KW-1185">Reference proteome</keyword>
<dbReference type="InterPro" id="IPR011009">
    <property type="entry name" value="Kinase-like_dom_sf"/>
</dbReference>
<organism evidence="2 3">
    <name type="scientific">Fusarium xylarioides</name>
    <dbReference type="NCBI Taxonomy" id="221167"/>
    <lineage>
        <taxon>Eukaryota</taxon>
        <taxon>Fungi</taxon>
        <taxon>Dikarya</taxon>
        <taxon>Ascomycota</taxon>
        <taxon>Pezizomycotina</taxon>
        <taxon>Sordariomycetes</taxon>
        <taxon>Hypocreomycetidae</taxon>
        <taxon>Hypocreales</taxon>
        <taxon>Nectriaceae</taxon>
        <taxon>Fusarium</taxon>
        <taxon>Fusarium fujikuroi species complex</taxon>
    </lineage>
</organism>
<evidence type="ECO:0000313" key="2">
    <source>
        <dbReference type="EMBL" id="KAG5771370.1"/>
    </source>
</evidence>
<reference evidence="2" key="2">
    <citation type="submission" date="2020-10" db="EMBL/GenBank/DDBJ databases">
        <authorList>
            <person name="Peck L.D."/>
            <person name="Nowell R.W."/>
            <person name="Flood J."/>
            <person name="Ryan M.J."/>
            <person name="Barraclough T.G."/>
        </authorList>
    </citation>
    <scope>NUCLEOTIDE SEQUENCE</scope>
    <source>
        <strain evidence="2">IMI 127659i</strain>
    </source>
</reference>
<accession>A0A9P7I0I1</accession>
<dbReference type="EMBL" id="JADFTT010000039">
    <property type="protein sequence ID" value="KAG5771370.1"/>
    <property type="molecule type" value="Genomic_DNA"/>
</dbReference>
<dbReference type="InterPro" id="IPR002575">
    <property type="entry name" value="Aminoglycoside_PTrfase"/>
</dbReference>
<protein>
    <recommendedName>
        <fullName evidence="1">Aminoglycoside phosphotransferase domain-containing protein</fullName>
    </recommendedName>
</protein>
<dbReference type="AlphaFoldDB" id="A0A9P7I0I1"/>
<dbReference type="Pfam" id="PF01636">
    <property type="entry name" value="APH"/>
    <property type="match status" value="1"/>
</dbReference>
<evidence type="ECO:0000313" key="3">
    <source>
        <dbReference type="Proteomes" id="UP000750502"/>
    </source>
</evidence>
<comment type="caution">
    <text evidence="2">The sequence shown here is derived from an EMBL/GenBank/DDBJ whole genome shotgun (WGS) entry which is preliminary data.</text>
</comment>
<evidence type="ECO:0000259" key="1">
    <source>
        <dbReference type="Pfam" id="PF01636"/>
    </source>
</evidence>
<gene>
    <name evidence="2" type="ORF">H9Q72_002059</name>
</gene>
<dbReference type="SUPFAM" id="SSF56112">
    <property type="entry name" value="Protein kinase-like (PK-like)"/>
    <property type="match status" value="1"/>
</dbReference>
<feature type="domain" description="Aminoglycoside phosphotransferase" evidence="1">
    <location>
        <begin position="77"/>
        <end position="242"/>
    </location>
</feature>
<proteinExistence type="predicted"/>
<reference evidence="2" key="1">
    <citation type="journal article" date="2020" name="bioRxiv">
        <title>Historical genomics reveals the evolutionary mechanisms behind multiple outbreaks of the host-specific coffee wilt pathogen Fusarium xylarioides.</title>
        <authorList>
            <person name="Peck D."/>
            <person name="Nowell R.W."/>
            <person name="Flood J."/>
            <person name="Ryan M.J."/>
            <person name="Barraclough T.G."/>
        </authorList>
    </citation>
    <scope>NUCLEOTIDE SEQUENCE</scope>
    <source>
        <strain evidence="2">IMI 127659i</strain>
    </source>
</reference>
<name>A0A9P7I0I1_9HYPO</name>
<dbReference type="Proteomes" id="UP000750502">
    <property type="component" value="Unassembled WGS sequence"/>
</dbReference>
<dbReference type="Gene3D" id="3.90.1200.10">
    <property type="match status" value="1"/>
</dbReference>
<sequence>MDPVLYSLEDTISDFFVSHAPVTQQQCDELAVSLVGGPVNPVPIQGSFSYTVTAGSQQSKIVQFRDANSDLDMQISELARQIHGQLVAAYTFHGQVGQASPLSIYVMEKLPGTPYVSAQSRYCKPIGKSLQANSQHSKTIVDFALYFAASWKARQHIAPDAADEIRAGYQWRFERLSQVLPHRHQQNLKRVRDGLPLLFASSYPMVLNHGDLSEMNILVDPLTGCITGVIDWAEAKICPFGISLWGLENILGSMDSRGWRYHLHHCSLRAQFWRTFEEAVGGVSEDDRQAIQIARMAGLFLQYGFTWEDGGGEPVKEGTASFMYLDAFCATGR</sequence>